<dbReference type="EMBL" id="CP009268">
    <property type="protein sequence ID" value="AJA50932.1"/>
    <property type="molecule type" value="Genomic_DNA"/>
</dbReference>
<name>A0A0H3J0S6_CLOPA</name>
<keyword evidence="6" id="KW-1185">Reference proteome</keyword>
<accession>A0A0H3J0S6</accession>
<dbReference type="EMBL" id="JPGY02000001">
    <property type="protein sequence ID" value="KRU13059.1"/>
    <property type="molecule type" value="Genomic_DNA"/>
</dbReference>
<reference evidence="4 5" key="3">
    <citation type="journal article" name="Genome Announc.">
        <title>Improved Draft Genome Sequence of Clostridium pasteurianum Strain ATCC 6013 (DSM 525) Using a Hybrid Next-Generation Sequencing Approach.</title>
        <authorList>
            <person name="Pyne M.E."/>
            <person name="Utturkar S."/>
            <person name="Brown S.D."/>
            <person name="Moo-Young M."/>
            <person name="Chung D.A."/>
            <person name="Chou C.P."/>
        </authorList>
    </citation>
    <scope>NUCLEOTIDE SEQUENCE [LARGE SCALE GENOMIC DNA]</scope>
    <source>
        <strain evidence="4 5">ATCC 6013</strain>
    </source>
</reference>
<dbReference type="RefSeq" id="WP_003447003.1">
    <property type="nucleotide sequence ID" value="NZ_ANZB01000013.1"/>
</dbReference>
<evidence type="ECO:0000313" key="4">
    <source>
        <dbReference type="EMBL" id="KRU13059.1"/>
    </source>
</evidence>
<evidence type="ECO:0000256" key="1">
    <source>
        <dbReference type="SAM" id="MobiDB-lite"/>
    </source>
</evidence>
<dbReference type="PATRIC" id="fig|1262449.3.peg.3267"/>
<evidence type="ECO:0000313" key="6">
    <source>
        <dbReference type="Proteomes" id="UP000030905"/>
    </source>
</evidence>
<feature type="compositionally biased region" description="Low complexity" evidence="1">
    <location>
        <begin position="27"/>
        <end position="42"/>
    </location>
</feature>
<evidence type="ECO:0000313" key="5">
    <source>
        <dbReference type="Proteomes" id="UP000028042"/>
    </source>
</evidence>
<sequence>MNKKIIGVLIASLTSIYLFAGCSNPSKQAAQNTTQTAHAAAKNTEHNSESTNHASENTSHNQASNSETSSKDALNKAFTDELTGLATIEQDVKKNDFTDAEKLAQQLHEKFHMEIVPALADKKGKDYAEDIHSKYHELQDAVKSKDTAKIAELIKVNRDNLDTTANILEISIKK</sequence>
<evidence type="ECO:0000313" key="3">
    <source>
        <dbReference type="EMBL" id="AJA50932.1"/>
    </source>
</evidence>
<dbReference type="AlphaFoldDB" id="A0A0H3J0S6"/>
<evidence type="ECO:0000256" key="2">
    <source>
        <dbReference type="SAM" id="SignalP"/>
    </source>
</evidence>
<dbReference type="GeneID" id="93073054"/>
<reference evidence="4" key="2">
    <citation type="submission" date="2015-10" db="EMBL/GenBank/DDBJ databases">
        <title>Improved Draft Genome Sequence of Clostridium pasteurianum Strain ATCC 6013 (DSM 525) Using a Hybrid Next-Generation Sequencing Approach.</title>
        <authorList>
            <person name="Pyne M.E."/>
            <person name="Utturkar S.M."/>
            <person name="Brown S.D."/>
            <person name="Moo-Young M."/>
            <person name="Chung D.A."/>
            <person name="Chou P.C."/>
        </authorList>
    </citation>
    <scope>NUCLEOTIDE SEQUENCE</scope>
    <source>
        <strain evidence="4">ATCC 6013</strain>
    </source>
</reference>
<feature type="chain" id="PRO_5038209357" description="Lipoprotein" evidence="2">
    <location>
        <begin position="21"/>
        <end position="174"/>
    </location>
</feature>
<feature type="region of interest" description="Disordered" evidence="1">
    <location>
        <begin position="27"/>
        <end position="71"/>
    </location>
</feature>
<evidence type="ECO:0008006" key="7">
    <source>
        <dbReference type="Google" id="ProtNLM"/>
    </source>
</evidence>
<gene>
    <name evidence="3" type="ORF">CLPA_c08440</name>
    <name evidence="4" type="ORF">CP6013_02307</name>
</gene>
<dbReference type="PROSITE" id="PS51257">
    <property type="entry name" value="PROKAR_LIPOPROTEIN"/>
    <property type="match status" value="1"/>
</dbReference>
<feature type="signal peptide" evidence="2">
    <location>
        <begin position="1"/>
        <end position="20"/>
    </location>
</feature>
<dbReference type="Proteomes" id="UP000028042">
    <property type="component" value="Unassembled WGS sequence"/>
</dbReference>
<reference evidence="3 6" key="1">
    <citation type="journal article" date="2015" name="Genome Announc.">
        <title>Complete Genome Sequence of the Nitrogen-Fixing and Solvent-Producing Clostridium pasteurianum DSM 525.</title>
        <authorList>
            <person name="Poehlein A."/>
            <person name="Grosse-Honebrink A."/>
            <person name="Zhang Y."/>
            <person name="Minton N.P."/>
            <person name="Daniel R."/>
        </authorList>
    </citation>
    <scope>NUCLEOTIDE SEQUENCE [LARGE SCALE GENOMIC DNA]</scope>
    <source>
        <strain evidence="3">DSM 525</strain>
        <strain evidence="6">DSM 525 / ATCC 6013</strain>
    </source>
</reference>
<protein>
    <recommendedName>
        <fullName evidence="7">Lipoprotein</fullName>
    </recommendedName>
</protein>
<dbReference type="Proteomes" id="UP000030905">
    <property type="component" value="Chromosome"/>
</dbReference>
<dbReference type="KEGG" id="cpae:CPAST_c08440"/>
<organism evidence="3 6">
    <name type="scientific">Clostridium pasteurianum DSM 525 = ATCC 6013</name>
    <dbReference type="NCBI Taxonomy" id="1262449"/>
    <lineage>
        <taxon>Bacteria</taxon>
        <taxon>Bacillati</taxon>
        <taxon>Bacillota</taxon>
        <taxon>Clostridia</taxon>
        <taxon>Eubacteriales</taxon>
        <taxon>Clostridiaceae</taxon>
        <taxon>Clostridium</taxon>
    </lineage>
</organism>
<proteinExistence type="predicted"/>
<keyword evidence="2" id="KW-0732">Signal</keyword>
<dbReference type="KEGG" id="cpat:CLPA_c08440"/>
<feature type="compositionally biased region" description="Polar residues" evidence="1">
    <location>
        <begin position="49"/>
        <end position="68"/>
    </location>
</feature>